<evidence type="ECO:0000256" key="1">
    <source>
        <dbReference type="ARBA" id="ARBA00004323"/>
    </source>
</evidence>
<evidence type="ECO:0000313" key="9">
    <source>
        <dbReference type="EMBL" id="CAH2106207.1"/>
    </source>
</evidence>
<keyword evidence="7" id="KW-0812">Transmembrane</keyword>
<gene>
    <name evidence="9" type="ORF">EEDITHA_LOCUS20377</name>
</gene>
<dbReference type="AlphaFoldDB" id="A0AAU9V7Q0"/>
<evidence type="ECO:0000256" key="5">
    <source>
        <dbReference type="ARBA" id="ARBA00022679"/>
    </source>
</evidence>
<name>A0AAU9V7Q0_EUPED</name>
<comment type="pathway">
    <text evidence="2">Protein modification; protein glycosylation.</text>
</comment>
<dbReference type="PANTHER" id="PTHR48438:SF1">
    <property type="entry name" value="ALPHA-(1,3)-FUCOSYLTRANSFERASE C-RELATED"/>
    <property type="match status" value="1"/>
</dbReference>
<evidence type="ECO:0000256" key="6">
    <source>
        <dbReference type="ARBA" id="ARBA00023034"/>
    </source>
</evidence>
<keyword evidence="4 7" id="KW-0328">Glycosyltransferase</keyword>
<keyword evidence="10" id="KW-1185">Reference proteome</keyword>
<dbReference type="GO" id="GO:0008417">
    <property type="term" value="F:fucosyltransferase activity"/>
    <property type="evidence" value="ECO:0007669"/>
    <property type="project" value="InterPro"/>
</dbReference>
<dbReference type="SUPFAM" id="SSF53756">
    <property type="entry name" value="UDP-Glycosyltransferase/glycogen phosphorylase"/>
    <property type="match status" value="1"/>
</dbReference>
<comment type="caution">
    <text evidence="9">The sequence shown here is derived from an EMBL/GenBank/DDBJ whole genome shotgun (WGS) entry which is preliminary data.</text>
</comment>
<evidence type="ECO:0000259" key="8">
    <source>
        <dbReference type="Pfam" id="PF00852"/>
    </source>
</evidence>
<dbReference type="InterPro" id="IPR038577">
    <property type="entry name" value="GT10-like_C_sf"/>
</dbReference>
<dbReference type="EC" id="2.4.1.-" evidence="7"/>
<evidence type="ECO:0000256" key="3">
    <source>
        <dbReference type="ARBA" id="ARBA00008919"/>
    </source>
</evidence>
<evidence type="ECO:0000256" key="2">
    <source>
        <dbReference type="ARBA" id="ARBA00004922"/>
    </source>
</evidence>
<dbReference type="GO" id="GO:0000139">
    <property type="term" value="C:Golgi membrane"/>
    <property type="evidence" value="ECO:0007669"/>
    <property type="project" value="UniProtKB-SubCell"/>
</dbReference>
<reference evidence="9" key="1">
    <citation type="submission" date="2022-03" db="EMBL/GenBank/DDBJ databases">
        <authorList>
            <person name="Tunstrom K."/>
        </authorList>
    </citation>
    <scope>NUCLEOTIDE SEQUENCE</scope>
</reference>
<keyword evidence="5 7" id="KW-0808">Transferase</keyword>
<feature type="domain" description="Fucosyltransferase C-terminal" evidence="8">
    <location>
        <begin position="2"/>
        <end position="80"/>
    </location>
</feature>
<dbReference type="InterPro" id="IPR055270">
    <property type="entry name" value="Glyco_tran_10_C"/>
</dbReference>
<organism evidence="9 10">
    <name type="scientific">Euphydryas editha</name>
    <name type="common">Edith's checkerspot</name>
    <dbReference type="NCBI Taxonomy" id="104508"/>
    <lineage>
        <taxon>Eukaryota</taxon>
        <taxon>Metazoa</taxon>
        <taxon>Ecdysozoa</taxon>
        <taxon>Arthropoda</taxon>
        <taxon>Hexapoda</taxon>
        <taxon>Insecta</taxon>
        <taxon>Pterygota</taxon>
        <taxon>Neoptera</taxon>
        <taxon>Endopterygota</taxon>
        <taxon>Lepidoptera</taxon>
        <taxon>Glossata</taxon>
        <taxon>Ditrysia</taxon>
        <taxon>Papilionoidea</taxon>
        <taxon>Nymphalidae</taxon>
        <taxon>Nymphalinae</taxon>
        <taxon>Euphydryas</taxon>
    </lineage>
</organism>
<keyword evidence="7" id="KW-0472">Membrane</keyword>
<evidence type="ECO:0000256" key="4">
    <source>
        <dbReference type="ARBA" id="ARBA00022676"/>
    </source>
</evidence>
<protein>
    <recommendedName>
        <fullName evidence="7">Fucosyltransferase</fullName>
        <ecNumber evidence="7">2.4.1.-</ecNumber>
    </recommendedName>
</protein>
<evidence type="ECO:0000313" key="10">
    <source>
        <dbReference type="Proteomes" id="UP001153954"/>
    </source>
</evidence>
<dbReference type="InterPro" id="IPR001503">
    <property type="entry name" value="Glyco_trans_10"/>
</dbReference>
<dbReference type="PANTHER" id="PTHR48438">
    <property type="entry name" value="ALPHA-(1,3)-FUCOSYLTRANSFERASE C-RELATED"/>
    <property type="match status" value="1"/>
</dbReference>
<dbReference type="Pfam" id="PF00852">
    <property type="entry name" value="Glyco_transf_10"/>
    <property type="match status" value="1"/>
</dbReference>
<keyword evidence="6 7" id="KW-0333">Golgi apparatus</keyword>
<comment type="subcellular location">
    <subcellularLocation>
        <location evidence="1">Golgi apparatus membrane</location>
        <topology evidence="1">Single-pass type II membrane protein</topology>
    </subcellularLocation>
    <subcellularLocation>
        <location evidence="7">Golgi apparatus</location>
        <location evidence="7">Golgi stack membrane</location>
        <topology evidence="7">Single-pass type II membrane protein</topology>
    </subcellularLocation>
</comment>
<dbReference type="Gene3D" id="3.40.50.11660">
    <property type="entry name" value="Glycosyl transferase family 10, C-terminal domain"/>
    <property type="match status" value="1"/>
</dbReference>
<dbReference type="EMBL" id="CAKOGL010000029">
    <property type="protein sequence ID" value="CAH2106207.1"/>
    <property type="molecule type" value="Genomic_DNA"/>
</dbReference>
<comment type="similarity">
    <text evidence="3 7">Belongs to the glycosyltransferase 10 family.</text>
</comment>
<dbReference type="Proteomes" id="UP001153954">
    <property type="component" value="Unassembled WGS sequence"/>
</dbReference>
<proteinExistence type="inferred from homology"/>
<evidence type="ECO:0000256" key="7">
    <source>
        <dbReference type="RuleBase" id="RU003832"/>
    </source>
</evidence>
<sequence length="87" mass="10597">MPDGIYLNARELGPEKLAEEMNKLILNPDLYADYFRWKNHYSYHTREESVETDDYCRFCSILNDEKLVKKVTTYPNFREWWNPPDRC</sequence>
<dbReference type="GO" id="GO:0032580">
    <property type="term" value="C:Golgi cisterna membrane"/>
    <property type="evidence" value="ECO:0007669"/>
    <property type="project" value="UniProtKB-SubCell"/>
</dbReference>
<accession>A0AAU9V7Q0</accession>